<dbReference type="FunFam" id="3.40.50.300:FF:000764">
    <property type="entry name" value="Midasin"/>
    <property type="match status" value="1"/>
</dbReference>
<feature type="compositionally biased region" description="Acidic residues" evidence="10">
    <location>
        <begin position="4469"/>
        <end position="4485"/>
    </location>
</feature>
<dbReference type="SUPFAM" id="SSF53300">
    <property type="entry name" value="vWA-like"/>
    <property type="match status" value="1"/>
</dbReference>
<feature type="region of interest" description="Disordered" evidence="10">
    <location>
        <begin position="4252"/>
        <end position="4779"/>
    </location>
</feature>
<dbReference type="EMBL" id="JH431734">
    <property type="status" value="NOT_ANNOTATED_CDS"/>
    <property type="molecule type" value="Genomic_DNA"/>
</dbReference>
<keyword evidence="5 9" id="KW-0547">Nucleotide-binding</keyword>
<dbReference type="PIRSF" id="PIRSF010340">
    <property type="entry name" value="Midasin"/>
    <property type="match status" value="1"/>
</dbReference>
<organism evidence="12 13">
    <name type="scientific">Strigamia maritima</name>
    <name type="common">European centipede</name>
    <name type="synonym">Geophilus maritimus</name>
    <dbReference type="NCBI Taxonomy" id="126957"/>
    <lineage>
        <taxon>Eukaryota</taxon>
        <taxon>Metazoa</taxon>
        <taxon>Ecdysozoa</taxon>
        <taxon>Arthropoda</taxon>
        <taxon>Myriapoda</taxon>
        <taxon>Chilopoda</taxon>
        <taxon>Pleurostigmophora</taxon>
        <taxon>Geophilomorpha</taxon>
        <taxon>Linotaeniidae</taxon>
        <taxon>Strigamia</taxon>
    </lineage>
</organism>
<dbReference type="PhylomeDB" id="T1J0I3"/>
<evidence type="ECO:0000256" key="9">
    <source>
        <dbReference type="PIRNR" id="PIRNR010340"/>
    </source>
</evidence>
<reference evidence="13" key="1">
    <citation type="submission" date="2011-05" db="EMBL/GenBank/DDBJ databases">
        <authorList>
            <person name="Richards S.R."/>
            <person name="Qu J."/>
            <person name="Jiang H."/>
            <person name="Jhangiani S.N."/>
            <person name="Agravi P."/>
            <person name="Goodspeed R."/>
            <person name="Gross S."/>
            <person name="Mandapat C."/>
            <person name="Jackson L."/>
            <person name="Mathew T."/>
            <person name="Pu L."/>
            <person name="Thornton R."/>
            <person name="Saada N."/>
            <person name="Wilczek-Boney K.B."/>
            <person name="Lee S."/>
            <person name="Kovar C."/>
            <person name="Wu Y."/>
            <person name="Scherer S.E."/>
            <person name="Worley K.C."/>
            <person name="Muzny D.M."/>
            <person name="Gibbs R."/>
        </authorList>
    </citation>
    <scope>NUCLEOTIDE SEQUENCE</scope>
    <source>
        <strain evidence="13">Brora</strain>
    </source>
</reference>
<dbReference type="PANTHER" id="PTHR48103:SF2">
    <property type="entry name" value="MIDASIN"/>
    <property type="match status" value="1"/>
</dbReference>
<evidence type="ECO:0000256" key="7">
    <source>
        <dbReference type="ARBA" id="ARBA00023186"/>
    </source>
</evidence>
<feature type="compositionally biased region" description="Basic and acidic residues" evidence="10">
    <location>
        <begin position="4612"/>
        <end position="4627"/>
    </location>
</feature>
<protein>
    <recommendedName>
        <fullName evidence="4 9">Midasin</fullName>
    </recommendedName>
</protein>
<keyword evidence="13" id="KW-1185">Reference proteome</keyword>
<dbReference type="STRING" id="126957.T1J0I3"/>
<dbReference type="GO" id="GO:0016887">
    <property type="term" value="F:ATP hydrolysis activity"/>
    <property type="evidence" value="ECO:0007669"/>
    <property type="project" value="InterPro"/>
</dbReference>
<dbReference type="GO" id="GO:0000027">
    <property type="term" value="P:ribosomal large subunit assembly"/>
    <property type="evidence" value="ECO:0007669"/>
    <property type="project" value="InterPro"/>
</dbReference>
<feature type="compositionally biased region" description="Acidic residues" evidence="10">
    <location>
        <begin position="4326"/>
        <end position="4355"/>
    </location>
</feature>
<evidence type="ECO:0000256" key="4">
    <source>
        <dbReference type="ARBA" id="ARBA00017143"/>
    </source>
</evidence>
<accession>T1J0I3</accession>
<feature type="compositionally biased region" description="Acidic residues" evidence="10">
    <location>
        <begin position="4367"/>
        <end position="4387"/>
    </location>
</feature>
<comment type="similarity">
    <text evidence="3 9">Belongs to the midasin family.</text>
</comment>
<dbReference type="GO" id="GO:0005654">
    <property type="term" value="C:nucleoplasm"/>
    <property type="evidence" value="ECO:0007669"/>
    <property type="project" value="UniProtKB-SubCell"/>
</dbReference>
<keyword evidence="7 9" id="KW-0143">Chaperone</keyword>
<dbReference type="OMA" id="ILEQWHR"/>
<feature type="compositionally biased region" description="Acidic residues" evidence="10">
    <location>
        <begin position="4505"/>
        <end position="4521"/>
    </location>
</feature>
<feature type="compositionally biased region" description="Basic and acidic residues" evidence="10">
    <location>
        <begin position="4288"/>
        <end position="4308"/>
    </location>
</feature>
<feature type="compositionally biased region" description="Acidic residues" evidence="10">
    <location>
        <begin position="4447"/>
        <end position="4462"/>
    </location>
</feature>
<comment type="subcellular location">
    <subcellularLocation>
        <location evidence="1">Nucleus</location>
        <location evidence="1">Nucleolus</location>
    </subcellularLocation>
    <subcellularLocation>
        <location evidence="2">Nucleus</location>
        <location evidence="2">Nucleoplasm</location>
    </subcellularLocation>
</comment>
<dbReference type="PANTHER" id="PTHR48103">
    <property type="entry name" value="MIDASIN-RELATED"/>
    <property type="match status" value="1"/>
</dbReference>
<feature type="compositionally biased region" description="Basic and acidic residues" evidence="10">
    <location>
        <begin position="4268"/>
        <end position="4279"/>
    </location>
</feature>
<dbReference type="InterPro" id="IPR011704">
    <property type="entry name" value="ATPase_dyneun-rel_AAA"/>
</dbReference>
<feature type="domain" description="VWFA" evidence="11">
    <location>
        <begin position="4922"/>
        <end position="5122"/>
    </location>
</feature>
<dbReference type="InterPro" id="IPR002035">
    <property type="entry name" value="VWF_A"/>
</dbReference>
<dbReference type="FunFam" id="3.40.50.410:FF:000028">
    <property type="entry name" value="Midasin"/>
    <property type="match status" value="1"/>
</dbReference>
<dbReference type="Pfam" id="PF17865">
    <property type="entry name" value="AAA_lid_5"/>
    <property type="match status" value="1"/>
</dbReference>
<evidence type="ECO:0000256" key="3">
    <source>
        <dbReference type="ARBA" id="ARBA00007188"/>
    </source>
</evidence>
<proteinExistence type="inferred from homology"/>
<feature type="compositionally biased region" description="Basic and acidic residues" evidence="10">
    <location>
        <begin position="4583"/>
        <end position="4604"/>
    </location>
</feature>
<evidence type="ECO:0000256" key="1">
    <source>
        <dbReference type="ARBA" id="ARBA00004604"/>
    </source>
</evidence>
<dbReference type="InterPro" id="IPR036465">
    <property type="entry name" value="vWFA_dom_sf"/>
</dbReference>
<name>T1J0I3_STRMM</name>
<dbReference type="SMART" id="SM00382">
    <property type="entry name" value="AAA"/>
    <property type="match status" value="6"/>
</dbReference>
<dbReference type="InterPro" id="IPR003593">
    <property type="entry name" value="AAA+_ATPase"/>
</dbReference>
<dbReference type="InterPro" id="IPR012099">
    <property type="entry name" value="Midasin"/>
</dbReference>
<evidence type="ECO:0000256" key="6">
    <source>
        <dbReference type="ARBA" id="ARBA00022840"/>
    </source>
</evidence>
<evidence type="ECO:0000256" key="2">
    <source>
        <dbReference type="ARBA" id="ARBA00004642"/>
    </source>
</evidence>
<feature type="compositionally biased region" description="Basic and acidic residues" evidence="10">
    <location>
        <begin position="4557"/>
        <end position="4574"/>
    </location>
</feature>
<dbReference type="GO" id="GO:0000055">
    <property type="term" value="P:ribosomal large subunit export from nucleus"/>
    <property type="evidence" value="ECO:0007669"/>
    <property type="project" value="TreeGrafter"/>
</dbReference>
<dbReference type="Pfam" id="PF17867">
    <property type="entry name" value="AAA_lid_7"/>
    <property type="match status" value="3"/>
</dbReference>
<feature type="compositionally biased region" description="Acidic residues" evidence="10">
    <location>
        <begin position="4729"/>
        <end position="4739"/>
    </location>
</feature>
<evidence type="ECO:0000256" key="8">
    <source>
        <dbReference type="ARBA" id="ARBA00023242"/>
    </source>
</evidence>
<dbReference type="GO" id="GO:0005524">
    <property type="term" value="F:ATP binding"/>
    <property type="evidence" value="ECO:0007669"/>
    <property type="project" value="UniProtKB-KW"/>
</dbReference>
<dbReference type="Pfam" id="PF21108">
    <property type="entry name" value="MDN1_4th"/>
    <property type="match status" value="1"/>
</dbReference>
<dbReference type="Pfam" id="PF07728">
    <property type="entry name" value="AAA_5"/>
    <property type="match status" value="6"/>
</dbReference>
<dbReference type="Gene3D" id="3.40.50.410">
    <property type="entry name" value="von Willebrand factor, type A domain"/>
    <property type="match status" value="1"/>
</dbReference>
<dbReference type="SUPFAM" id="SSF52540">
    <property type="entry name" value="P-loop containing nucleoside triphosphate hydrolases"/>
    <property type="match status" value="6"/>
</dbReference>
<sequence length="5133" mass="583968">MLSYLTLLTTDPRSPILLTMPISNAHTITFKGLLQLYTTFTLHDHVRSISGPSICFPATQIIIPNGTIVAPITDTYIIILVVRTGMCGTTRIFTMEKNFDNKENNPVVLISNIPLQKVANISESDQVSALVPVSSTKNNIRSIALAVATGTPILLQGPIGCGKTVLVEHLAEITGRKIAKKFIKVQLGDQTDSKLLLGTYCCTDVPGEFNWQPGSLTQAVKNGAWILLEDIDYAPMDVLSILVPLLESKTLLLPGNGGQIQAADGFHLFATQRLSASGLKVHQSVQASSNITEKLWTKLNVQPLSPTELDEVIQGKWPNLKLVVQRILQVYFMFSSGQHQELNEEESEGKFLFHDGRLTSTRDLFKWCERISSHFDLSSTASCIKVFQDAIDCFCCSISKPSLHIPMAEAVASRFNITKAKAEFYCKNYKPDYLTTTTNVIVGRGNIPKRNVDEILLKSSLEKFSFTRPSLNLLERVCVAVGNKEPVLLVGETGTGKTSTVQFLAKQSGNKLIVINMNQQSDSTDLLGGFKPIEFKHLVIPIRNEFEELFCSCYNRDENVKFLKHLYDCMDKQRWQVLFKLILHCADKYRVGTSKKSKKLRNKWNKLTQKVNHLQLQLKRSSNALAFSFIEGSLVKAIRDGHWLLLDEINLASPETLECLSGLLESNTGSVLLLEKGDIEPVPRHENFHLFACMNPATDVGKKDLPPGLRNRFTEFFVQELEDKNDLQILISDYLKGLSLNASQLMDMVQFYLDIRQQAKTKLVDGTGQKPHYSLRTLCRALSYAATNSHGSVPRSLYESFCLSFLTQLDAPSHEIVNKMISKQIIGRSNVRTVIKQSLPQPSKGDYICVEDYWISQGDLKPKPTDDYILTDTVRKNLHNLVRIIAAKKHPVLLQGETSVGKTSLISYVAKLTGNRCVRINNHEHTDLQEYVGSYASDSSGKLVFKVGVLVDAMKKGHWIILDELNLAPSEVLEALNRVLDDNRELYITETQETVTAHPRFMLFATQNPAGQYGGRKILSRAFRNRFIELHFNEIPAKELEQILNQRCSVAPTHCKKLVAIMFELQARRKESSVFAGKQGFITLRDLFRWGERYKQAKKPLTGLYDWDQHLADEGYILLSGRSRRSEDDAVICQVLFKHLRRKVDSDRLFTLNEDTSPVTKLLLEEILTSKTPGYEHVVWTANMRRLAVLVGKTIQFKEPALLVGETGCGKTTICHMFAAIASKLCYGLNCHMHSESADFLGGLRPVRHHETEEIQKLFEWVDGPLVKAMISGSYFLADEISLAEDSVLERLNSVLESEQSLLLAEKGACDDNVEFVVAQPGFHFLATMNPGGDYGKKELSPALRNRFTEIWCPSEQKDNDLLQIIRHNLLPHVFLGPHDNDKNGTGKAILSFIKMFNTNSIGQKYKISIRDILSWVHFINTTTKLSQLSVTSAYIHGACLVFLDLIGTSSIGFINEVEINRIRQTCIEFLLAQMKEVCGCEVTNEDFGLFEHKSTEQVEVHSNETQFGVDPFYIVKGPVANQSLTGIFTLLSTSSYLNTQRILRALQLDKPILLEGSPGVGKTSLVAALARASGRELIRINLSEQTDVSDLFGADLPVEGGSRGQFAWRDGPLLKAMKAGNWVCFDEMNLASQSVLEGLNACLDYRKEIFIPELGCTFYIGSQSKGLETRIFACQNPLSQGGGRKGLPRSFLNRFTQVYIEPLLMADLQFITKTMFPDLSDDSLMKMITFNEQIHKEVVIEKRWGQRGSPWEFNLRDVFRWAELVIGNQTSEMEIGTHVDLVYKDRLRSRNDRLMLDETFRNIFGTEIELIKKVVPVFINESLLQIGSAYIPRCQYATSVSVDLSSRITQFLLLHRQLPVLESIMTCLQKKWMSILVGQKSSGKTTLVKILAQLTGNELQILTLNSATDTMDLLGGFEQNEMSRSLEYMEKQLLSIGTRMIHQCKDDAHLSAILKELEKKMQMNTTKATKVSSSEEMAAWNERIKYAKDLLLDLRKSGLYLDEIDEVEKKLVGAEKQMQMLKDSPTAGGQFEWVDSVLVQAVKHGHWLLLDNVNFCSPSVLDRLNALLEPNGVLTINERGIIDGEIVTIKPHSDFRLILAMDPKVGEISRAMRNRGVEIYVFGEEEEDISDLDMHRLLNSIGILSLSLQKLLLEIHYEVREKFSVWEKPNCLDLFRVAFLTVQQMSFGVDIKVAVGHSCTDTYVGSQRNKTKKKELLELVNQKLLNLTLTTDLSENLIPSVADFSHESAHALVENQMVVLQCLCNNITKKKKNYINYYIDAVENPEDFVFLAIKVFLQHTSPEDLEIRKLQLDYLFQQLQLNDSGNSRLWKHFVSFCKKILDDKTISQFMTSKRLSGDLPIDLRWTPQLQKSLVLENKMNEKNLDDISRFSNRFYLWLNFQLLNYKLSSIQENVETKITGTKKVNKVNRVHLDQDFASILVDLKNLLTLLNEIIMKQLTSPTNANYDDDEMKNIEIVLLWMQRLHNFINISVPTIDSSRVDAQLSLHWMWFRENCLHKMFGENLPKKVKVIEIKIDNQLALANNPAYARCEFLRRSLGTVSPFKTVEQAQAFQILKRLNEKFGVCSTTDFREFENMNKKLQKVSAVLNGGKVRIELQDAFVKVFNDTDVGDVAIEMSNLEHTLRTRDLDVLPTDDYKVQLWPVSDQFSIVNEMELLHQLFLVTDHSEVLSSLQTFTVGMMHTTALPSHMAAYISFCSTVKQMRPTTHHLYRIYLEFYNRIERCPATHKPDSWLQWRVNRSSDAENKDRTTFQIQGSNGILCALQSHAAANLLLLAKEDLDDEISSFCNGLQLGTCYEKCQQLSNLTSAWWRNVPHLSSKTFDAKINNFKFLLGVIRRTLIAVGLEKSINIDTAIPIEQLCKCVKKILEKDLHKFLDLLIIAVTNIDQSKRELDHEDVKNVGKAWILIGIIQIRLVSSIGLVDVVEKNATLLSYSEDELVDIKREIQVVDWTCKIETGCNLDEFPSNLVHPHVNRKMIATKELETTICDLKKDVAVRPKLSQFQSLKREFDHFTSSIGSIKRINEFMQELGDSANDSTVVVNKHKIWKNSVLKFILTLKETYPMYCDLWSPLAIALHQTIHGMDILIQAFLKESYGYNSGKLFTTLRGLACFPWINGEIKSTMQLVEEILIPNLQIEGSSKKNCANENILNKLSLFYDKKDLAKFVNSLLRSCLHEVYNVIVTNKELSNESTTLLHDILKEFVIHWQSQEDEKRRLEMEKESLYQFRTQTHCEEPNESEQDEIDRKRLFPTYEAEFSDLNPEPTLEKIEEKVVPETSSSDMGPLNQKTIYTICDVHKKIVTNFTQSRWFNPTKCQGLSQDYMTPFLSRYKVALHLMKHSANVIDVSMDNDLLGGHLVACRVLQEAMLQESDQKLITKNQAPYDIYHDSNISEAVQCRPILEKLDSRIGELLEEWNDHPTLQQIREIIKRILSFSVNCSLMKFVTGLELLLTKSQEWEANAHTGVSLITHLDNITKQIITWRQMELKCWSNCLDTVEHKHKILATKWWLHVYVLVEGYLSPVETEKEEVSVKDIVKTLQQLLEQSTLGEYSSRLNIVLSFHCHLIQLETSKKQQELLNVFWNIYKYYAQFESNVITKLATFRKPIEREVKNFVKIARWNDINFFTVKESVAKSHQTLHKHMKLFEKMVREPVRLAMTDPREKTDQPGNNELTFVGFSRFILPLELKDSYMVTSSQFTSSTLLNKTQNLFTKLRKVSKNFIKTAPYIDEIKELDEFTIDLITAAHELKDLEVNQNLTKEKQISEVKSINLRKRKALSDLFKSLTELGISYRKGLILWKENNATEFVHLPPVDIEVSLQMVESKFNQTEINKCLTSVWNGCAKYFYRSVARLALLHTASENPHKELGVGNLDRIFGFTSHLFCLAQKQHKEIAKIDEDLGKMRTLLDYIFKLTSEESFIFQTQILKDTKEFTSGAIQCMEQFNLLIMSCPALENNDFHSQMNLPYDIPRGFIMSKESDTWCTTVELVNGCLEELKLVHDQLVVKDASVELKTILETLTRFGHQLHQLILLFEQPQEEKSNAFVRSLKFVQESLSSVMKKVGSSLEGSDKQSANFNRIEVEDLEKCAENLVTKILLAIQNIAKEEPTKEDSTSITKEDSTSVTKEMKDFYLRESLIKDINAKIDKMQIIVILELLMKVRNMVDGSLNSSVIRILKTIYPILLQYCNLMQFLFVETVSVQRGICKLNSVLLGIFIELVQKGFCVPEEYQGEVSAGEGATEFQDITGGGIGEGEGVKDVSDRLESEDQLEDAFQEGKEPEKEDQNKKPDIKEEDNGIDMSEDFDGKMHDLDKDEEEDESDDESDDEEELDKEMGDLGDENDADKLDEKMWGSDNEDEDDDEDDEKEEKDDEDGPGAGKSETRLVANEDNKNKDSNDNGDEEKTLDDPAADDDNDEIKPFDDRPCDDTKNSEEPNGDENQSDIEPMEMPEDLKLDAEEEDADAENDGEEVDETSDKIEDKEKEAEEMKGDEHEDGGETEENMEIDEAVDDKMEKPTEEIADDDEEKDENKEETGENPSEEDIERENKFPDPKVTEDDKIQSADDAVDSASAHKTESAKATENAHDDENKEENLDELDAEKDAHGQMESDMEHGSRGKVKSQPEVTVRGNDKAEQYQRKATNQKRTLGDVRDKIHKRLKTIDTKDDENGINPEEPETGDNNQELYEHIENASSKDLQTKDSATLEQAKNQIMLDEKAENEEPVDENDDVHMMSDEEEELTKETTKKLQAKTLKSRKDDAQDDKEKLSGEEAVLNEDEPVVLTNVVARGPMSTFHTNIASVEDQMDTDLDVEQMRTELEEHLAQWDRLRCNDNSEALSIWHQFEMITLPLAQELCEQLRLVLEPSLAAKLKGDYRTGKRLNMRKIIPYIASQFRKDKIWLRRTQPNKRQYQIMLAVDDSSSMADNHVKELAFESLAVISKALTLLEAGQLSIASFGESFSLLHPFHQLFNDVSGAETLKMFSFQQKKTLVAKMLNSATSVMASSRLSTSLSNKFMDTAQLLVILSDGRGLFSEGGEAVKMAIRRAKDANVFVIFVVLDLATNKDSIFDIKVPIFKDGLVPEIRSYMDDFPFPFYIVLQELTSLPAVLSDALRQWFELVTSIE</sequence>
<dbReference type="eggNOG" id="KOG1808">
    <property type="taxonomic scope" value="Eukaryota"/>
</dbReference>
<feature type="compositionally biased region" description="Basic and acidic residues" evidence="10">
    <location>
        <begin position="4486"/>
        <end position="4504"/>
    </location>
</feature>
<dbReference type="Proteomes" id="UP000014500">
    <property type="component" value="Unassembled WGS sequence"/>
</dbReference>
<feature type="compositionally biased region" description="Basic and acidic residues" evidence="10">
    <location>
        <begin position="4393"/>
        <end position="4419"/>
    </location>
</feature>
<comment type="function">
    <text evidence="9">Nuclear chaperone required for maturation and nuclear export of pre-60S ribosome subunits.</text>
</comment>
<keyword evidence="6 9" id="KW-0067">ATP-binding</keyword>
<dbReference type="GO" id="GO:0005730">
    <property type="term" value="C:nucleolus"/>
    <property type="evidence" value="ECO:0007669"/>
    <property type="project" value="UniProtKB-SubCell"/>
</dbReference>
<dbReference type="InterPro" id="IPR048617">
    <property type="entry name" value="MDN1_AAA_lid_4"/>
</dbReference>
<evidence type="ECO:0000259" key="11">
    <source>
        <dbReference type="PROSITE" id="PS50234"/>
    </source>
</evidence>
<evidence type="ECO:0000256" key="5">
    <source>
        <dbReference type="ARBA" id="ARBA00022741"/>
    </source>
</evidence>
<dbReference type="FunFam" id="3.40.50.300:FF:000956">
    <property type="entry name" value="Midasin"/>
    <property type="match status" value="1"/>
</dbReference>
<dbReference type="FunFam" id="3.40.50.300:FF:000582">
    <property type="entry name" value="Midasin"/>
    <property type="match status" value="1"/>
</dbReference>
<dbReference type="GO" id="GO:0030687">
    <property type="term" value="C:preribosome, large subunit precursor"/>
    <property type="evidence" value="ECO:0007669"/>
    <property type="project" value="TreeGrafter"/>
</dbReference>
<feature type="compositionally biased region" description="Polar residues" evidence="10">
    <location>
        <begin position="4702"/>
        <end position="4721"/>
    </location>
</feature>
<evidence type="ECO:0000313" key="12">
    <source>
        <dbReference type="EnsemblMetazoa" id="SMAR007033-PA"/>
    </source>
</evidence>
<dbReference type="CDD" id="cd01460">
    <property type="entry name" value="vWA_midasin"/>
    <property type="match status" value="1"/>
</dbReference>
<evidence type="ECO:0000313" key="13">
    <source>
        <dbReference type="Proteomes" id="UP000014500"/>
    </source>
</evidence>
<dbReference type="InterPro" id="IPR041190">
    <property type="entry name" value="Midasin_AAA_lid_5"/>
</dbReference>
<dbReference type="Gene3D" id="3.40.50.300">
    <property type="entry name" value="P-loop containing nucleotide triphosphate hydrolases"/>
    <property type="match status" value="6"/>
</dbReference>
<feature type="compositionally biased region" description="Basic and acidic residues" evidence="10">
    <location>
        <begin position="4766"/>
        <end position="4779"/>
    </location>
</feature>
<dbReference type="EnsemblMetazoa" id="SMAR007033-RA">
    <property type="protein sequence ID" value="SMAR007033-PA"/>
    <property type="gene ID" value="SMAR007033"/>
</dbReference>
<feature type="compositionally biased region" description="Basic and acidic residues" evidence="10">
    <location>
        <begin position="4429"/>
        <end position="4445"/>
    </location>
</feature>
<dbReference type="InterPro" id="IPR040848">
    <property type="entry name" value="AAA_lid_7"/>
</dbReference>
<dbReference type="HOGENOM" id="CLU_000050_0_0_1"/>
<dbReference type="PROSITE" id="PS50234">
    <property type="entry name" value="VWFA"/>
    <property type="match status" value="1"/>
</dbReference>
<dbReference type="InterPro" id="IPR027417">
    <property type="entry name" value="P-loop_NTPase"/>
</dbReference>
<dbReference type="CDD" id="cd00009">
    <property type="entry name" value="AAA"/>
    <property type="match status" value="1"/>
</dbReference>
<keyword evidence="8 9" id="KW-0539">Nucleus</keyword>
<dbReference type="FunFam" id="3.40.50.300:FF:000142">
    <property type="entry name" value="Midasin"/>
    <property type="match status" value="1"/>
</dbReference>
<reference evidence="12" key="2">
    <citation type="submission" date="2015-02" db="UniProtKB">
        <authorList>
            <consortium name="EnsemblMetazoa"/>
        </authorList>
    </citation>
    <scope>IDENTIFICATION</scope>
</reference>
<evidence type="ECO:0000256" key="10">
    <source>
        <dbReference type="SAM" id="MobiDB-lite"/>
    </source>
</evidence>